<protein>
    <recommendedName>
        <fullName evidence="3">Guanylate kinase</fullName>
        <ecNumber evidence="2">2.7.4.8</ecNumber>
    </recommendedName>
    <alternativeName>
        <fullName evidence="8">GMP kinase</fullName>
    </alternativeName>
</protein>
<evidence type="ECO:0000313" key="11">
    <source>
        <dbReference type="EMBL" id="EMF08653.1"/>
    </source>
</evidence>
<dbReference type="OrthoDB" id="6334211at2759"/>
<dbReference type="EC" id="2.7.4.8" evidence="2"/>
<dbReference type="eggNOG" id="KOG0707">
    <property type="taxonomic scope" value="Eukaryota"/>
</dbReference>
<dbReference type="FunFam" id="3.40.50.300:FF:000776">
    <property type="entry name" value="Guanylate kinase 2"/>
    <property type="match status" value="1"/>
</dbReference>
<dbReference type="SUPFAM" id="SSF52540">
    <property type="entry name" value="P-loop containing nucleoside triphosphate hydrolases"/>
    <property type="match status" value="1"/>
</dbReference>
<dbReference type="InterPro" id="IPR020590">
    <property type="entry name" value="Guanylate_kinase_CS"/>
</dbReference>
<dbReference type="CDD" id="cd00071">
    <property type="entry name" value="GMPK"/>
    <property type="match status" value="1"/>
</dbReference>
<keyword evidence="5" id="KW-0547">Nucleotide-binding</keyword>
<dbReference type="OMA" id="NFITHEV"/>
<evidence type="ECO:0000256" key="7">
    <source>
        <dbReference type="ARBA" id="ARBA00022840"/>
    </source>
</evidence>
<dbReference type="GO" id="GO:0046711">
    <property type="term" value="P:GDP biosynthetic process"/>
    <property type="evidence" value="ECO:0007669"/>
    <property type="project" value="EnsemblFungi"/>
</dbReference>
<proteinExistence type="inferred from homology"/>
<dbReference type="AlphaFoldDB" id="M3BRA6"/>
<dbReference type="GO" id="GO:0005524">
    <property type="term" value="F:ATP binding"/>
    <property type="evidence" value="ECO:0007669"/>
    <property type="project" value="UniProtKB-KW"/>
</dbReference>
<dbReference type="SMART" id="SM00072">
    <property type="entry name" value="GuKc"/>
    <property type="match status" value="1"/>
</dbReference>
<dbReference type="GeneID" id="27905409"/>
<gene>
    <name evidence="11" type="ORF">SEPMUDRAFT_167035</name>
</gene>
<evidence type="ECO:0000256" key="2">
    <source>
        <dbReference type="ARBA" id="ARBA00012961"/>
    </source>
</evidence>
<dbReference type="PANTHER" id="PTHR23117">
    <property type="entry name" value="GUANYLATE KINASE-RELATED"/>
    <property type="match status" value="1"/>
</dbReference>
<dbReference type="GO" id="GO:0005829">
    <property type="term" value="C:cytosol"/>
    <property type="evidence" value="ECO:0007669"/>
    <property type="project" value="TreeGrafter"/>
</dbReference>
<dbReference type="GO" id="GO:0004385">
    <property type="term" value="F:GMP kinase activity"/>
    <property type="evidence" value="ECO:0007669"/>
    <property type="project" value="UniProtKB-EC"/>
</dbReference>
<name>M3BRA6_SPHMS</name>
<dbReference type="Pfam" id="PF00625">
    <property type="entry name" value="Guanylate_kin"/>
    <property type="match status" value="1"/>
</dbReference>
<dbReference type="PANTHER" id="PTHR23117:SF13">
    <property type="entry name" value="GUANYLATE KINASE"/>
    <property type="match status" value="1"/>
</dbReference>
<evidence type="ECO:0000256" key="6">
    <source>
        <dbReference type="ARBA" id="ARBA00022777"/>
    </source>
</evidence>
<dbReference type="RefSeq" id="XP_016756774.1">
    <property type="nucleotide sequence ID" value="XM_016908272.1"/>
</dbReference>
<evidence type="ECO:0000256" key="9">
    <source>
        <dbReference type="SAM" id="MobiDB-lite"/>
    </source>
</evidence>
<dbReference type="Gene3D" id="3.40.50.300">
    <property type="entry name" value="P-loop containing nucleotide triphosphate hydrolases"/>
    <property type="match status" value="1"/>
</dbReference>
<dbReference type="InterPro" id="IPR027417">
    <property type="entry name" value="P-loop_NTPase"/>
</dbReference>
<dbReference type="STRING" id="692275.M3BRA6"/>
<feature type="domain" description="Guanylate kinase-like" evidence="10">
    <location>
        <begin position="9"/>
        <end position="191"/>
    </location>
</feature>
<evidence type="ECO:0000313" key="12">
    <source>
        <dbReference type="Proteomes" id="UP000016931"/>
    </source>
</evidence>
<reference evidence="11 12" key="1">
    <citation type="journal article" date="2012" name="PLoS Pathog.">
        <title>Diverse lifestyles and strategies of plant pathogenesis encoded in the genomes of eighteen Dothideomycetes fungi.</title>
        <authorList>
            <person name="Ohm R.A."/>
            <person name="Feau N."/>
            <person name="Henrissat B."/>
            <person name="Schoch C.L."/>
            <person name="Horwitz B.A."/>
            <person name="Barry K.W."/>
            <person name="Condon B.J."/>
            <person name="Copeland A.C."/>
            <person name="Dhillon B."/>
            <person name="Glaser F."/>
            <person name="Hesse C.N."/>
            <person name="Kosti I."/>
            <person name="LaButti K."/>
            <person name="Lindquist E.A."/>
            <person name="Lucas S."/>
            <person name="Salamov A.A."/>
            <person name="Bradshaw R.E."/>
            <person name="Ciuffetti L."/>
            <person name="Hamelin R.C."/>
            <person name="Kema G.H.J."/>
            <person name="Lawrence C."/>
            <person name="Scott J.A."/>
            <person name="Spatafora J.W."/>
            <person name="Turgeon B.G."/>
            <person name="de Wit P.J.G.M."/>
            <person name="Zhong S."/>
            <person name="Goodwin S.B."/>
            <person name="Grigoriev I.V."/>
        </authorList>
    </citation>
    <scope>NUCLEOTIDE SEQUENCE [LARGE SCALE GENOMIC DNA]</scope>
    <source>
        <strain evidence="11 12">SO2202</strain>
    </source>
</reference>
<dbReference type="InterPro" id="IPR008144">
    <property type="entry name" value="Guanylate_kin-like_dom"/>
</dbReference>
<dbReference type="InterPro" id="IPR017665">
    <property type="entry name" value="Guanylate_kinase"/>
</dbReference>
<evidence type="ECO:0000256" key="5">
    <source>
        <dbReference type="ARBA" id="ARBA00022741"/>
    </source>
</evidence>
<evidence type="ECO:0000256" key="3">
    <source>
        <dbReference type="ARBA" id="ARBA00016296"/>
    </source>
</evidence>
<feature type="region of interest" description="Disordered" evidence="9">
    <location>
        <begin position="1"/>
        <end position="22"/>
    </location>
</feature>
<keyword evidence="7" id="KW-0067">ATP-binding</keyword>
<keyword evidence="12" id="KW-1185">Reference proteome</keyword>
<dbReference type="Proteomes" id="UP000016931">
    <property type="component" value="Unassembled WGS sequence"/>
</dbReference>
<dbReference type="PROSITE" id="PS00856">
    <property type="entry name" value="GUANYLATE_KINASE_1"/>
    <property type="match status" value="1"/>
</dbReference>
<evidence type="ECO:0000256" key="8">
    <source>
        <dbReference type="ARBA" id="ARBA00030128"/>
    </source>
</evidence>
<dbReference type="InterPro" id="IPR008145">
    <property type="entry name" value="GK/Ca_channel_bsu"/>
</dbReference>
<evidence type="ECO:0000256" key="4">
    <source>
        <dbReference type="ARBA" id="ARBA00022679"/>
    </source>
</evidence>
<organism evidence="11 12">
    <name type="scientific">Sphaerulina musiva (strain SO2202)</name>
    <name type="common">Poplar stem canker fungus</name>
    <name type="synonym">Septoria musiva</name>
    <dbReference type="NCBI Taxonomy" id="692275"/>
    <lineage>
        <taxon>Eukaryota</taxon>
        <taxon>Fungi</taxon>
        <taxon>Dikarya</taxon>
        <taxon>Ascomycota</taxon>
        <taxon>Pezizomycotina</taxon>
        <taxon>Dothideomycetes</taxon>
        <taxon>Dothideomycetidae</taxon>
        <taxon>Mycosphaerellales</taxon>
        <taxon>Mycosphaerellaceae</taxon>
        <taxon>Sphaerulina</taxon>
    </lineage>
</organism>
<comment type="similarity">
    <text evidence="1">Belongs to the guanylate kinase family.</text>
</comment>
<accession>M3BRA6</accession>
<dbReference type="HOGENOM" id="CLU_001715_0_1_1"/>
<evidence type="ECO:0000256" key="1">
    <source>
        <dbReference type="ARBA" id="ARBA00005790"/>
    </source>
</evidence>
<keyword evidence="4" id="KW-0808">Transferase</keyword>
<dbReference type="EMBL" id="KB456271">
    <property type="protein sequence ID" value="EMF08653.1"/>
    <property type="molecule type" value="Genomic_DNA"/>
</dbReference>
<keyword evidence="6 11" id="KW-0418">Kinase</keyword>
<dbReference type="PROSITE" id="PS50052">
    <property type="entry name" value="GUANYLATE_KINASE_2"/>
    <property type="match status" value="1"/>
</dbReference>
<sequence>MAPTGNSKPRPIVVSGPSGSGKSTLIKRLRAAYPDRFALSVSHTTRDPRAGEEHGKDYWYVSKDEFKKKVDENGFIEHAQFGSNFYGTSVQAVKDVAEQGRTCILDIEMEGVKQVKKTDLNARYLFLQPPSVEILEKRLRGRATDKEEAIQQRLTQAAVEIEYSKTPGVHDQIIVNDDLEKAWKEFEAFCVPESASSS</sequence>
<evidence type="ECO:0000259" key="10">
    <source>
        <dbReference type="PROSITE" id="PS50052"/>
    </source>
</evidence>
<dbReference type="NCBIfam" id="TIGR03263">
    <property type="entry name" value="guanyl_kin"/>
    <property type="match status" value="1"/>
</dbReference>